<dbReference type="InterPro" id="IPR008532">
    <property type="entry name" value="NFACT_RNA-bd"/>
</dbReference>
<dbReference type="Gene3D" id="1.10.8.50">
    <property type="match status" value="1"/>
</dbReference>
<dbReference type="Proteomes" id="UP000013307">
    <property type="component" value="Chromosome"/>
</dbReference>
<dbReference type="Pfam" id="PF05670">
    <property type="entry name" value="NFACT-R_1"/>
    <property type="match status" value="1"/>
</dbReference>
<name>N0BK86_9EURY</name>
<dbReference type="STRING" id="387631.Asulf_00527"/>
<dbReference type="GO" id="GO:0043023">
    <property type="term" value="F:ribosomal large subunit binding"/>
    <property type="evidence" value="ECO:0007669"/>
    <property type="project" value="TreeGrafter"/>
</dbReference>
<keyword evidence="1 2" id="KW-0175">Coiled coil</keyword>
<dbReference type="GeneID" id="15392171"/>
<dbReference type="PANTHER" id="PTHR15239:SF6">
    <property type="entry name" value="RIBOSOME QUALITY CONTROL COMPLEX SUBUNIT NEMF"/>
    <property type="match status" value="1"/>
</dbReference>
<dbReference type="RefSeq" id="WP_015590149.1">
    <property type="nucleotide sequence ID" value="NC_021169.1"/>
</dbReference>
<dbReference type="Pfam" id="PF05833">
    <property type="entry name" value="NFACT_N"/>
    <property type="match status" value="1"/>
</dbReference>
<dbReference type="PANTHER" id="PTHR15239">
    <property type="entry name" value="NUCLEAR EXPORT MEDIATOR FACTOR NEMF"/>
    <property type="match status" value="1"/>
</dbReference>
<feature type="domain" description="NFACT RNA-binding" evidence="3">
    <location>
        <begin position="438"/>
        <end position="546"/>
    </location>
</feature>
<keyword evidence="5" id="KW-1185">Reference proteome</keyword>
<evidence type="ECO:0000313" key="4">
    <source>
        <dbReference type="EMBL" id="AGK60550.1"/>
    </source>
</evidence>
<evidence type="ECO:0000313" key="5">
    <source>
        <dbReference type="Proteomes" id="UP000013307"/>
    </source>
</evidence>
<dbReference type="FunFam" id="2.30.310.10:FF:000003">
    <property type="entry name" value="Zinc knuckle domain containing protein"/>
    <property type="match status" value="1"/>
</dbReference>
<dbReference type="GO" id="GO:0000049">
    <property type="term" value="F:tRNA binding"/>
    <property type="evidence" value="ECO:0007669"/>
    <property type="project" value="TreeGrafter"/>
</dbReference>
<dbReference type="KEGG" id="ast:Asulf_00527"/>
<dbReference type="SUPFAM" id="SSF46946">
    <property type="entry name" value="S13-like H2TH domain"/>
    <property type="match status" value="1"/>
</dbReference>
<proteinExistence type="predicted"/>
<dbReference type="InterPro" id="IPR051608">
    <property type="entry name" value="RQC_Subunit_NEMF"/>
</dbReference>
<dbReference type="GO" id="GO:1990112">
    <property type="term" value="C:RQC complex"/>
    <property type="evidence" value="ECO:0007669"/>
    <property type="project" value="TreeGrafter"/>
</dbReference>
<dbReference type="NCBIfam" id="NF041120">
    <property type="entry name" value="RqcH_arch"/>
    <property type="match status" value="1"/>
</dbReference>
<dbReference type="eggNOG" id="arCOG01695">
    <property type="taxonomic scope" value="Archaea"/>
</dbReference>
<feature type="coiled-coil region" evidence="2">
    <location>
        <begin position="266"/>
        <end position="317"/>
    </location>
</feature>
<dbReference type="OrthoDB" id="10943at2157"/>
<protein>
    <submittedName>
        <fullName evidence="4">Putative RNA-binding protein-like protein</fullName>
    </submittedName>
</protein>
<evidence type="ECO:0000256" key="2">
    <source>
        <dbReference type="SAM" id="Coils"/>
    </source>
</evidence>
<dbReference type="Gene3D" id="2.30.310.10">
    <property type="entry name" value="ibrinogen binding protein from staphylococcus aureus domain"/>
    <property type="match status" value="1"/>
</dbReference>
<sequence>MKQMSAVDIKAIISELKVIEDGRIDKIYHNPPDEIRIRIRKPGSKFELIIEAGKRIHLTKFPRQAPRIPSSFAMLLRKHLEGGRIRRIYQHDFDRIVFVEVEREEKKVLIAEIFKKGNVILADENWKIIMPLKPFFKSGETYRLPKPQKSPFELKKEDLDVLGDKEIVKALATSLSVGGIYAEEICLRAGINKKKLASELNDEEKDRIVRAVEEIFLPIANESFKPHILIKEGEYADFLPIELRIFDDYEKKYFDSFNDAVDEFYSRKIVEEAEKREEENKELQRLRKRLEDQLSAKERFEREMDELRKKGDFIYEQYTKIEKILDVFRKAREKKSWDEIKEIVKKDKKLRELVKDINSAENRVSVRLDGYTIDLYLDKTLPQIADIYYSKAKKIRQKYEGVLKAIDNTKAAMEKIKNEKRFVTSIRVSRKREWYERFRWFITSEGFLVIGGRNAKMNEEIVSRYMEKNDLFFHTQVPGAPATILKNGQSAGEKSLEEAAIFSATYSSLWREGKYSGEVYYVRPEQVKRSAKAGEYLARGSFYIEGKRNYISAEVSCAIGVDLKNLRVIGGPKSAVEKYADYFVEIDIGDKTPNEISIEIASKLVEMAKEDEKYIVRSISTPDEIMKFLPPGKSRIK</sequence>
<dbReference type="InterPro" id="IPR010979">
    <property type="entry name" value="Ribosomal_uS13-like_H2TH"/>
</dbReference>
<dbReference type="HOGENOM" id="CLU_003612_2_1_2"/>
<evidence type="ECO:0000259" key="3">
    <source>
        <dbReference type="Pfam" id="PF05670"/>
    </source>
</evidence>
<dbReference type="EMBL" id="CP005290">
    <property type="protein sequence ID" value="AGK60550.1"/>
    <property type="molecule type" value="Genomic_DNA"/>
</dbReference>
<dbReference type="GO" id="GO:0072344">
    <property type="term" value="P:rescue of stalled ribosome"/>
    <property type="evidence" value="ECO:0007669"/>
    <property type="project" value="TreeGrafter"/>
</dbReference>
<accession>N0BK86</accession>
<dbReference type="GO" id="GO:0005737">
    <property type="term" value="C:cytoplasm"/>
    <property type="evidence" value="ECO:0007669"/>
    <property type="project" value="UniProtKB-ARBA"/>
</dbReference>
<reference evidence="4 5" key="1">
    <citation type="journal article" date="2013" name="Genome Announc.">
        <title>Complete Genome Sequence of the Thermophilic and Facultatively Chemolithoautotrophic Sulfate Reducer Archaeoglobus sulfaticallidus Strain PM70-1T.</title>
        <authorList>
            <person name="Stokke R."/>
            <person name="Hocking W.P."/>
            <person name="Steinsbu B.O."/>
            <person name="Steen I.H."/>
        </authorList>
    </citation>
    <scope>NUCLEOTIDE SEQUENCE [LARGE SCALE GENOMIC DNA]</scope>
    <source>
        <strain evidence="4">PM70-1</strain>
    </source>
</reference>
<dbReference type="AlphaFoldDB" id="N0BK86"/>
<organism evidence="4 5">
    <name type="scientific">Archaeoglobus sulfaticallidus PM70-1</name>
    <dbReference type="NCBI Taxonomy" id="387631"/>
    <lineage>
        <taxon>Archaea</taxon>
        <taxon>Methanobacteriati</taxon>
        <taxon>Methanobacteriota</taxon>
        <taxon>Archaeoglobi</taxon>
        <taxon>Archaeoglobales</taxon>
        <taxon>Archaeoglobaceae</taxon>
        <taxon>Archaeoglobus</taxon>
    </lineage>
</organism>
<evidence type="ECO:0000256" key="1">
    <source>
        <dbReference type="ARBA" id="ARBA00023054"/>
    </source>
</evidence>
<gene>
    <name evidence="4" type="ORF">Asulf_00527</name>
</gene>